<keyword evidence="3" id="KW-0521">NADP</keyword>
<dbReference type="SUPFAM" id="SSF51735">
    <property type="entry name" value="NAD(P)-binding Rossmann-fold domains"/>
    <property type="match status" value="1"/>
</dbReference>
<dbReference type="PANTHER" id="PTHR43765">
    <property type="entry name" value="2-DEHYDROPANTOATE 2-REDUCTASE-RELATED"/>
    <property type="match status" value="1"/>
</dbReference>
<dbReference type="InterPro" id="IPR013752">
    <property type="entry name" value="KPA_reductase"/>
</dbReference>
<organism evidence="8 9">
    <name type="scientific">Pleurotus eryngii</name>
    <name type="common">Boletus of the steppes</name>
    <dbReference type="NCBI Taxonomy" id="5323"/>
    <lineage>
        <taxon>Eukaryota</taxon>
        <taxon>Fungi</taxon>
        <taxon>Dikarya</taxon>
        <taxon>Basidiomycota</taxon>
        <taxon>Agaricomycotina</taxon>
        <taxon>Agaricomycetes</taxon>
        <taxon>Agaricomycetidae</taxon>
        <taxon>Agaricales</taxon>
        <taxon>Pleurotineae</taxon>
        <taxon>Pleurotaceae</taxon>
        <taxon>Pleurotus</taxon>
    </lineage>
</organism>
<dbReference type="OrthoDB" id="73846at2759"/>
<dbReference type="AlphaFoldDB" id="A0A9P6AAH6"/>
<dbReference type="GO" id="GO:0015940">
    <property type="term" value="P:pantothenate biosynthetic process"/>
    <property type="evidence" value="ECO:0007669"/>
    <property type="project" value="InterPro"/>
</dbReference>
<dbReference type="InterPro" id="IPR036291">
    <property type="entry name" value="NAD(P)-bd_dom_sf"/>
</dbReference>
<keyword evidence="9" id="KW-1185">Reference proteome</keyword>
<evidence type="ECO:0000256" key="1">
    <source>
        <dbReference type="ARBA" id="ARBA00007870"/>
    </source>
</evidence>
<dbReference type="Pfam" id="PF02558">
    <property type="entry name" value="ApbA"/>
    <property type="match status" value="1"/>
</dbReference>
<dbReference type="NCBIfam" id="TIGR00745">
    <property type="entry name" value="apbA_panE"/>
    <property type="match status" value="1"/>
</dbReference>
<evidence type="ECO:0000313" key="9">
    <source>
        <dbReference type="Proteomes" id="UP000807025"/>
    </source>
</evidence>
<feature type="domain" description="Ketopantoate reductase N-terminal" evidence="6">
    <location>
        <begin position="3"/>
        <end position="185"/>
    </location>
</feature>
<dbReference type="Pfam" id="PF08546">
    <property type="entry name" value="ApbA_C"/>
    <property type="match status" value="1"/>
</dbReference>
<dbReference type="InterPro" id="IPR050838">
    <property type="entry name" value="Ketopantoate_reductase"/>
</dbReference>
<dbReference type="Gene3D" id="3.40.50.720">
    <property type="entry name" value="NAD(P)-binding Rossmann-like Domain"/>
    <property type="match status" value="1"/>
</dbReference>
<dbReference type="InterPro" id="IPR003710">
    <property type="entry name" value="ApbA"/>
</dbReference>
<keyword evidence="4" id="KW-0560">Oxidoreductase</keyword>
<evidence type="ECO:0000313" key="8">
    <source>
        <dbReference type="EMBL" id="KAF9502376.1"/>
    </source>
</evidence>
<name>A0A9P6AAH6_PLEER</name>
<dbReference type="GO" id="GO:0050661">
    <property type="term" value="F:NADP binding"/>
    <property type="evidence" value="ECO:0007669"/>
    <property type="project" value="TreeGrafter"/>
</dbReference>
<proteinExistence type="inferred from homology"/>
<evidence type="ECO:0000256" key="5">
    <source>
        <dbReference type="ARBA" id="ARBA00032024"/>
    </source>
</evidence>
<evidence type="ECO:0000256" key="4">
    <source>
        <dbReference type="ARBA" id="ARBA00023002"/>
    </source>
</evidence>
<evidence type="ECO:0000259" key="7">
    <source>
        <dbReference type="Pfam" id="PF08546"/>
    </source>
</evidence>
<dbReference type="Gene3D" id="1.10.1040.10">
    <property type="entry name" value="N-(1-d-carboxylethyl)-l-norvaline Dehydrogenase, domain 2"/>
    <property type="match status" value="1"/>
</dbReference>
<protein>
    <recommendedName>
        <fullName evidence="2">2-dehydropantoate 2-reductase</fullName>
        <ecNumber evidence="2">1.1.1.169</ecNumber>
    </recommendedName>
    <alternativeName>
        <fullName evidence="5">Ketopantoate reductase</fullName>
    </alternativeName>
</protein>
<dbReference type="GO" id="GO:0005739">
    <property type="term" value="C:mitochondrion"/>
    <property type="evidence" value="ECO:0007669"/>
    <property type="project" value="TreeGrafter"/>
</dbReference>
<dbReference type="Proteomes" id="UP000807025">
    <property type="component" value="Unassembled WGS sequence"/>
</dbReference>
<dbReference type="InterPro" id="IPR013332">
    <property type="entry name" value="KPR_N"/>
</dbReference>
<evidence type="ECO:0000259" key="6">
    <source>
        <dbReference type="Pfam" id="PF02558"/>
    </source>
</evidence>
<dbReference type="EC" id="1.1.1.169" evidence="2"/>
<evidence type="ECO:0000256" key="2">
    <source>
        <dbReference type="ARBA" id="ARBA00013014"/>
    </source>
</evidence>
<gene>
    <name evidence="8" type="ORF">BDN71DRAFT_1406401</name>
</gene>
<dbReference type="InterPro" id="IPR013328">
    <property type="entry name" value="6PGD_dom2"/>
</dbReference>
<dbReference type="GO" id="GO:0008677">
    <property type="term" value="F:2-dehydropantoate 2-reductase activity"/>
    <property type="evidence" value="ECO:0007669"/>
    <property type="project" value="UniProtKB-EC"/>
</dbReference>
<reference evidence="8" key="1">
    <citation type="submission" date="2020-11" db="EMBL/GenBank/DDBJ databases">
        <authorList>
            <consortium name="DOE Joint Genome Institute"/>
            <person name="Ahrendt S."/>
            <person name="Riley R."/>
            <person name="Andreopoulos W."/>
            <person name="Labutti K."/>
            <person name="Pangilinan J."/>
            <person name="Ruiz-Duenas F.J."/>
            <person name="Barrasa J.M."/>
            <person name="Sanchez-Garcia M."/>
            <person name="Camarero S."/>
            <person name="Miyauchi S."/>
            <person name="Serrano A."/>
            <person name="Linde D."/>
            <person name="Babiker R."/>
            <person name="Drula E."/>
            <person name="Ayuso-Fernandez I."/>
            <person name="Pacheco R."/>
            <person name="Padilla G."/>
            <person name="Ferreira P."/>
            <person name="Barriuso J."/>
            <person name="Kellner H."/>
            <person name="Castanera R."/>
            <person name="Alfaro M."/>
            <person name="Ramirez L."/>
            <person name="Pisabarro A.G."/>
            <person name="Kuo A."/>
            <person name="Tritt A."/>
            <person name="Lipzen A."/>
            <person name="He G."/>
            <person name="Yan M."/>
            <person name="Ng V."/>
            <person name="Cullen D."/>
            <person name="Martin F."/>
            <person name="Rosso M.-N."/>
            <person name="Henrissat B."/>
            <person name="Hibbett D."/>
            <person name="Martinez A.T."/>
            <person name="Grigoriev I.V."/>
        </authorList>
    </citation>
    <scope>NUCLEOTIDE SEQUENCE</scope>
    <source>
        <strain evidence="8">ATCC 90797</strain>
    </source>
</reference>
<dbReference type="EMBL" id="MU154521">
    <property type="protein sequence ID" value="KAF9502376.1"/>
    <property type="molecule type" value="Genomic_DNA"/>
</dbReference>
<dbReference type="PANTHER" id="PTHR43765:SF2">
    <property type="entry name" value="2-DEHYDROPANTOATE 2-REDUCTASE"/>
    <property type="match status" value="1"/>
</dbReference>
<accession>A0A9P6AAH6</accession>
<dbReference type="SUPFAM" id="SSF48179">
    <property type="entry name" value="6-phosphogluconate dehydrogenase C-terminal domain-like"/>
    <property type="match status" value="1"/>
</dbReference>
<feature type="domain" description="Ketopantoate reductase C-terminal" evidence="7">
    <location>
        <begin position="245"/>
        <end position="394"/>
    </location>
</feature>
<evidence type="ECO:0000256" key="3">
    <source>
        <dbReference type="ARBA" id="ARBA00022857"/>
    </source>
</evidence>
<sequence>MHFHILGIGPIGSLIAYHLRRALPPNHAVSLIHKNLRQSRESISSGGTVSVERDGHVSTAVGFRHEVFEQPYIHAQTQNEDPKATESPSSSLYESDEFIESLIVTTKAHQTVPAIRRLLPRISRDSTIVLLQNGMGVYEKLASEIFLNTRLRPHFVLASNTHGAFFKSMQKVVHTGVGAIDFGIVPDINGRDYEAGFANGNKPHPHDIIQAQEDPAFPHYRTLRNTVAALLMLKSLNTSWKPMADIQVAMRRKLAVNAVINPLTALMNCRNGDLFKTEASLRIMQRVCQEATDAYTAQLRAEAEDYLSKQASQGADAENISVGTFPRGLTRSALQSECLRVAEVTKGNISSMLHDVRRGRRTEIEFLNGYLVGLGGKHRVEMPANIMLMNLIKMRSAIPIDQILPY</sequence>
<dbReference type="InterPro" id="IPR008927">
    <property type="entry name" value="6-PGluconate_DH-like_C_sf"/>
</dbReference>
<comment type="similarity">
    <text evidence="1">Belongs to the ketopantoate reductase family.</text>
</comment>
<comment type="caution">
    <text evidence="8">The sequence shown here is derived from an EMBL/GenBank/DDBJ whole genome shotgun (WGS) entry which is preliminary data.</text>
</comment>